<gene>
    <name evidence="2" type="ORF">TUM4630_15590</name>
</gene>
<dbReference type="Proteomes" id="UP000761574">
    <property type="component" value="Unassembled WGS sequence"/>
</dbReference>
<keyword evidence="1" id="KW-1133">Transmembrane helix</keyword>
<keyword evidence="3" id="KW-1185">Reference proteome</keyword>
<dbReference type="EMBL" id="BPFB01000015">
    <property type="protein sequence ID" value="GIU46050.1"/>
    <property type="molecule type" value="Genomic_DNA"/>
</dbReference>
<reference evidence="2 3" key="1">
    <citation type="submission" date="2021-05" db="EMBL/GenBank/DDBJ databases">
        <title>Molecular characterization for Shewanella algae harboring chromosomal blaOXA-55-like strains isolated from clinical and environment sample.</title>
        <authorList>
            <person name="Ohama Y."/>
            <person name="Aoki K."/>
            <person name="Harada S."/>
            <person name="Moriya K."/>
            <person name="Ishii Y."/>
            <person name="Tateda K."/>
        </authorList>
    </citation>
    <scope>NUCLEOTIDE SEQUENCE [LARGE SCALE GENOMIC DNA]</scope>
    <source>
        <strain evidence="2 3">LMG 23746</strain>
    </source>
</reference>
<feature type="transmembrane region" description="Helical" evidence="1">
    <location>
        <begin position="26"/>
        <end position="46"/>
    </location>
</feature>
<keyword evidence="1" id="KW-0812">Transmembrane</keyword>
<organism evidence="2 3">
    <name type="scientific">Shewanella algidipiscicola</name>
    <dbReference type="NCBI Taxonomy" id="614070"/>
    <lineage>
        <taxon>Bacteria</taxon>
        <taxon>Pseudomonadati</taxon>
        <taxon>Pseudomonadota</taxon>
        <taxon>Gammaproteobacteria</taxon>
        <taxon>Alteromonadales</taxon>
        <taxon>Shewanellaceae</taxon>
        <taxon>Shewanella</taxon>
    </lineage>
</organism>
<protein>
    <submittedName>
        <fullName evidence="2">Uncharacterized protein</fullName>
    </submittedName>
</protein>
<accession>A0ABQ4PER9</accession>
<evidence type="ECO:0000256" key="1">
    <source>
        <dbReference type="SAM" id="Phobius"/>
    </source>
</evidence>
<proteinExistence type="predicted"/>
<name>A0ABQ4PER9_9GAMM</name>
<dbReference type="RefSeq" id="WP_119977517.1">
    <property type="nucleotide sequence ID" value="NZ_BPFB01000015.1"/>
</dbReference>
<evidence type="ECO:0000313" key="2">
    <source>
        <dbReference type="EMBL" id="GIU46050.1"/>
    </source>
</evidence>
<keyword evidence="1" id="KW-0472">Membrane</keyword>
<evidence type="ECO:0000313" key="3">
    <source>
        <dbReference type="Proteomes" id="UP000761574"/>
    </source>
</evidence>
<sequence length="227" mass="25499">MTISLTRVFGSISQQGRDNATFAEKLTWVAISLVLLFALLVIDYFINQSDEQFRESDLLPELPVEIQMKQSSGDEIEVIGLYSQFDQPKVVEVKKEVKLTTNIIDSMSLVEQNKQSGLLSKLYIGNAIYRLSGVVQAGEYKAAFSVSYTQAPESRVVSESDANEDRLREKVQQKVGKTNISVFKGDLLGPYTVESIDSRRVVLVDNGRRLWLELFAPLLTKQDSVIK</sequence>
<comment type="caution">
    <text evidence="2">The sequence shown here is derived from an EMBL/GenBank/DDBJ whole genome shotgun (WGS) entry which is preliminary data.</text>
</comment>